<dbReference type="AlphaFoldDB" id="X6M904"/>
<keyword evidence="2" id="KW-1133">Transmembrane helix</keyword>
<evidence type="ECO:0000313" key="3">
    <source>
        <dbReference type="EMBL" id="ETO09505.1"/>
    </source>
</evidence>
<keyword evidence="4" id="KW-1185">Reference proteome</keyword>
<dbReference type="EMBL" id="ASPP01024030">
    <property type="protein sequence ID" value="ETO09505.1"/>
    <property type="molecule type" value="Genomic_DNA"/>
</dbReference>
<sequence>MTTEPVLEGTHELSWSDHLRTAYTSNSQREQAPPLWVPTDKEKHMAVVVTGPDNHDNPMSAFERKIKSAFNEIELMDHDAQSDDNKSKRLKKEEPSSAGEDELSNSSDSGNSPNHANNNNDKKNNSNNNNNNNNDNNNNNNSNNNNNNNNIEKNTTADHNDDNDNKDNNSTGDNMQRQIQLQSQRPVLHSIHSEKLQHSIQQTALRKDSSHFDVLANGPNKRNSQSSQFSIVIRDSSVDAHKRNRRRKSGGHSDDDGTNDNHKKDGDDEGSDEDIEDNDGDDDDDDDDDDDNNNCSRKCTCNCDCSEWCNRSRLESSVDKVVTWCDQRPFCVTIHWMRHWLRVSVVNQTWFDHIILLIIILNCIFIAIDQPKYPNNTGAKFVV</sequence>
<feature type="compositionally biased region" description="Basic and acidic residues" evidence="1">
    <location>
        <begin position="155"/>
        <end position="167"/>
    </location>
</feature>
<dbReference type="PANTHER" id="PTHR10037">
    <property type="entry name" value="VOLTAGE-GATED CATION CHANNEL CALCIUM AND SODIUM"/>
    <property type="match status" value="1"/>
</dbReference>
<comment type="caution">
    <text evidence="3">The sequence shown here is derived from an EMBL/GenBank/DDBJ whole genome shotgun (WGS) entry which is preliminary data.</text>
</comment>
<dbReference type="GO" id="GO:0001518">
    <property type="term" value="C:voltage-gated sodium channel complex"/>
    <property type="evidence" value="ECO:0007669"/>
    <property type="project" value="TreeGrafter"/>
</dbReference>
<feature type="region of interest" description="Disordered" evidence="1">
    <location>
        <begin position="213"/>
        <end position="291"/>
    </location>
</feature>
<keyword evidence="2" id="KW-0812">Transmembrane</keyword>
<feature type="region of interest" description="Disordered" evidence="1">
    <location>
        <begin position="77"/>
        <end position="173"/>
    </location>
</feature>
<dbReference type="GO" id="GO:0005248">
    <property type="term" value="F:voltage-gated sodium channel activity"/>
    <property type="evidence" value="ECO:0007669"/>
    <property type="project" value="TreeGrafter"/>
</dbReference>
<dbReference type="PANTHER" id="PTHR10037:SF62">
    <property type="entry name" value="SODIUM CHANNEL PROTEIN 60E"/>
    <property type="match status" value="1"/>
</dbReference>
<reference evidence="3 4" key="1">
    <citation type="journal article" date="2013" name="Curr. Biol.">
        <title>The Genome of the Foraminiferan Reticulomyxa filosa.</title>
        <authorList>
            <person name="Glockner G."/>
            <person name="Hulsmann N."/>
            <person name="Schleicher M."/>
            <person name="Noegel A.A."/>
            <person name="Eichinger L."/>
            <person name="Gallinger C."/>
            <person name="Pawlowski J."/>
            <person name="Sierra R."/>
            <person name="Euteneuer U."/>
            <person name="Pillet L."/>
            <person name="Moustafa A."/>
            <person name="Platzer M."/>
            <person name="Groth M."/>
            <person name="Szafranski K."/>
            <person name="Schliwa M."/>
        </authorList>
    </citation>
    <scope>NUCLEOTIDE SEQUENCE [LARGE SCALE GENOMIC DNA]</scope>
</reference>
<accession>X6M904</accession>
<organism evidence="3 4">
    <name type="scientific">Reticulomyxa filosa</name>
    <dbReference type="NCBI Taxonomy" id="46433"/>
    <lineage>
        <taxon>Eukaryota</taxon>
        <taxon>Sar</taxon>
        <taxon>Rhizaria</taxon>
        <taxon>Retaria</taxon>
        <taxon>Foraminifera</taxon>
        <taxon>Monothalamids</taxon>
        <taxon>Reticulomyxidae</taxon>
        <taxon>Reticulomyxa</taxon>
    </lineage>
</organism>
<dbReference type="Proteomes" id="UP000023152">
    <property type="component" value="Unassembled WGS sequence"/>
</dbReference>
<feature type="transmembrane region" description="Helical" evidence="2">
    <location>
        <begin position="350"/>
        <end position="368"/>
    </location>
</feature>
<dbReference type="GO" id="GO:0086010">
    <property type="term" value="P:membrane depolarization during action potential"/>
    <property type="evidence" value="ECO:0007669"/>
    <property type="project" value="TreeGrafter"/>
</dbReference>
<feature type="compositionally biased region" description="Acidic residues" evidence="1">
    <location>
        <begin position="267"/>
        <end position="291"/>
    </location>
</feature>
<feature type="compositionally biased region" description="Basic and acidic residues" evidence="1">
    <location>
        <begin position="77"/>
        <end position="95"/>
    </location>
</feature>
<proteinExistence type="predicted"/>
<keyword evidence="2" id="KW-0472">Membrane</keyword>
<evidence type="ECO:0000313" key="4">
    <source>
        <dbReference type="Proteomes" id="UP000023152"/>
    </source>
</evidence>
<feature type="compositionally biased region" description="Basic and acidic residues" evidence="1">
    <location>
        <begin position="251"/>
        <end position="266"/>
    </location>
</feature>
<gene>
    <name evidence="3" type="ORF">RFI_27872</name>
</gene>
<evidence type="ECO:0000256" key="2">
    <source>
        <dbReference type="SAM" id="Phobius"/>
    </source>
</evidence>
<name>X6M904_RETFI</name>
<protein>
    <submittedName>
        <fullName evidence="3">Myb domain-containing protein</fullName>
    </submittedName>
</protein>
<feature type="compositionally biased region" description="Low complexity" evidence="1">
    <location>
        <begin position="125"/>
        <end position="150"/>
    </location>
</feature>
<dbReference type="InterPro" id="IPR043203">
    <property type="entry name" value="VGCC_Ca_Na"/>
</dbReference>
<feature type="compositionally biased region" description="Polar residues" evidence="1">
    <location>
        <begin position="220"/>
        <end position="230"/>
    </location>
</feature>
<feature type="compositionally biased region" description="Polar residues" evidence="1">
    <location>
        <begin position="104"/>
        <end position="116"/>
    </location>
</feature>
<evidence type="ECO:0000256" key="1">
    <source>
        <dbReference type="SAM" id="MobiDB-lite"/>
    </source>
</evidence>